<dbReference type="InterPro" id="IPR008136">
    <property type="entry name" value="CinA_C"/>
</dbReference>
<feature type="domain" description="MoaB/Mog" evidence="3">
    <location>
        <begin position="4"/>
        <end position="170"/>
    </location>
</feature>
<dbReference type="RefSeq" id="WP_041089180.1">
    <property type="nucleotide sequence ID" value="NZ_JXRP01000018.1"/>
</dbReference>
<dbReference type="InterPro" id="IPR041424">
    <property type="entry name" value="CinA_KH"/>
</dbReference>
<dbReference type="STRING" id="889306.KP78_24990"/>
<dbReference type="AlphaFoldDB" id="A0A0C2R3X2"/>
<dbReference type="Pfam" id="PF00994">
    <property type="entry name" value="MoCF_biosynth"/>
    <property type="match status" value="1"/>
</dbReference>
<evidence type="ECO:0000256" key="1">
    <source>
        <dbReference type="HAMAP-Rule" id="MF_00226"/>
    </source>
</evidence>
<proteinExistence type="inferred from homology"/>
<dbReference type="EMBL" id="JXRP01000018">
    <property type="protein sequence ID" value="KIL44955.1"/>
    <property type="molecule type" value="Genomic_DNA"/>
</dbReference>
<dbReference type="Pfam" id="PF18146">
    <property type="entry name" value="CinA_KH"/>
    <property type="match status" value="1"/>
</dbReference>
<comment type="similarity">
    <text evidence="1">Belongs to the CinA family.</text>
</comment>
<dbReference type="Pfam" id="PF02464">
    <property type="entry name" value="CinA"/>
    <property type="match status" value="1"/>
</dbReference>
<dbReference type="PANTHER" id="PTHR13939:SF0">
    <property type="entry name" value="NMN AMIDOHYDROLASE-LIKE PROTEIN YFAY"/>
    <property type="match status" value="1"/>
</dbReference>
<evidence type="ECO:0000313" key="4">
    <source>
        <dbReference type="EMBL" id="KIL44955.1"/>
    </source>
</evidence>
<dbReference type="InterPro" id="IPR008135">
    <property type="entry name" value="Competence-induced_CinA"/>
</dbReference>
<dbReference type="PANTHER" id="PTHR13939">
    <property type="entry name" value="NICOTINAMIDE-NUCLEOTIDE AMIDOHYDROLASE PNCC"/>
    <property type="match status" value="1"/>
</dbReference>
<evidence type="ECO:0000256" key="2">
    <source>
        <dbReference type="SAM" id="Coils"/>
    </source>
</evidence>
<dbReference type="Gene3D" id="3.30.70.2860">
    <property type="match status" value="1"/>
</dbReference>
<dbReference type="OrthoDB" id="9801454at2"/>
<dbReference type="HAMAP" id="MF_00226_B">
    <property type="entry name" value="CinA_B"/>
    <property type="match status" value="1"/>
</dbReference>
<dbReference type="NCBIfam" id="TIGR00200">
    <property type="entry name" value="cinA_nterm"/>
    <property type="match status" value="1"/>
</dbReference>
<comment type="caution">
    <text evidence="4">The sequence shown here is derived from an EMBL/GenBank/DDBJ whole genome shotgun (WGS) entry which is preliminary data.</text>
</comment>
<dbReference type="Gene3D" id="3.40.980.10">
    <property type="entry name" value="MoaB/Mog-like domain"/>
    <property type="match status" value="1"/>
</dbReference>
<evidence type="ECO:0000313" key="5">
    <source>
        <dbReference type="Proteomes" id="UP000031938"/>
    </source>
</evidence>
<organism evidence="4 5">
    <name type="scientific">Jeotgalibacillus soli</name>
    <dbReference type="NCBI Taxonomy" id="889306"/>
    <lineage>
        <taxon>Bacteria</taxon>
        <taxon>Bacillati</taxon>
        <taxon>Bacillota</taxon>
        <taxon>Bacilli</taxon>
        <taxon>Bacillales</taxon>
        <taxon>Caryophanaceae</taxon>
        <taxon>Jeotgalibacillus</taxon>
    </lineage>
</organism>
<dbReference type="SMART" id="SM00852">
    <property type="entry name" value="MoCF_biosynth"/>
    <property type="match status" value="1"/>
</dbReference>
<feature type="coiled-coil region" evidence="2">
    <location>
        <begin position="39"/>
        <end position="66"/>
    </location>
</feature>
<reference evidence="4 5" key="1">
    <citation type="submission" date="2015-01" db="EMBL/GenBank/DDBJ databases">
        <title>Genome sequencing of Jeotgalibacillus soli.</title>
        <authorList>
            <person name="Goh K.M."/>
            <person name="Chan K.-G."/>
            <person name="Yaakop A.S."/>
            <person name="Ee R."/>
            <person name="Gan H.M."/>
            <person name="Chan C.S."/>
        </authorList>
    </citation>
    <scope>NUCLEOTIDE SEQUENCE [LARGE SCALE GENOMIC DNA]</scope>
    <source>
        <strain evidence="4 5">P9</strain>
    </source>
</reference>
<sequence length="413" mass="44980">MNAEIIAVGSELLLGQIANTNAQFLSGRLAEIGIDVYRHRVIGDNADRLEEEITEAEKRSDIVILTGGLGPTKDDLTKETVAKYLGRKLVMDEPSLKAIEEFFIKAGREMSVNNRKQAIVIEGSTVFFNRHGMAPGMFIKTESTCFVLLPGPPREMKPMFLEDVTPVLLNELGAGQPVVSRVLRFFGIGEAELETRIEDLIDTQKNPTIAPLASDGEVTLRLSAKHAVEGEAWQLIEDTEQLILARVGQHLYGINEETLVNKAAELLQRESKTIAAAESLTAGLFASELGAIAGVSSVLKGGVVCYTNESKRDVIGVPQSILDTEGAVSERCAIEMAERIKQQFNANIGISFTGVAGPNSLEGHPPGTVWIGLSIDDYPSTALMLSLRGERNYARIRAVKHGLFQLIRSLEKK</sequence>
<evidence type="ECO:0000259" key="3">
    <source>
        <dbReference type="SMART" id="SM00852"/>
    </source>
</evidence>
<protein>
    <recommendedName>
        <fullName evidence="1">Putative competence-damage inducible protein</fullName>
    </recommendedName>
</protein>
<gene>
    <name evidence="1" type="primary">cinA</name>
    <name evidence="4" type="ORF">KP78_24990</name>
</gene>
<dbReference type="Gene3D" id="3.90.950.20">
    <property type="entry name" value="CinA-like"/>
    <property type="match status" value="1"/>
</dbReference>
<name>A0A0C2R3X2_9BACL</name>
<dbReference type="InterPro" id="IPR050101">
    <property type="entry name" value="CinA"/>
</dbReference>
<dbReference type="NCBIfam" id="NF001813">
    <property type="entry name" value="PRK00549.1"/>
    <property type="match status" value="1"/>
</dbReference>
<dbReference type="SUPFAM" id="SSF53218">
    <property type="entry name" value="Molybdenum cofactor biosynthesis proteins"/>
    <property type="match status" value="1"/>
</dbReference>
<dbReference type="Proteomes" id="UP000031938">
    <property type="component" value="Unassembled WGS sequence"/>
</dbReference>
<keyword evidence="2" id="KW-0175">Coiled coil</keyword>
<keyword evidence="5" id="KW-1185">Reference proteome</keyword>
<dbReference type="SUPFAM" id="SSF142433">
    <property type="entry name" value="CinA-like"/>
    <property type="match status" value="1"/>
</dbReference>
<dbReference type="InterPro" id="IPR036653">
    <property type="entry name" value="CinA-like_C"/>
</dbReference>
<dbReference type="CDD" id="cd00885">
    <property type="entry name" value="cinA"/>
    <property type="match status" value="1"/>
</dbReference>
<dbReference type="InterPro" id="IPR001453">
    <property type="entry name" value="MoaB/Mog_dom"/>
</dbReference>
<dbReference type="NCBIfam" id="TIGR00177">
    <property type="entry name" value="molyb_syn"/>
    <property type="match status" value="1"/>
</dbReference>
<dbReference type="InterPro" id="IPR036425">
    <property type="entry name" value="MoaB/Mog-like_dom_sf"/>
</dbReference>
<dbReference type="PIRSF" id="PIRSF006728">
    <property type="entry name" value="CinA"/>
    <property type="match status" value="1"/>
</dbReference>
<dbReference type="NCBIfam" id="TIGR00199">
    <property type="entry name" value="PncC_domain"/>
    <property type="match status" value="1"/>
</dbReference>
<accession>A0A0C2R3X2</accession>
<dbReference type="PATRIC" id="fig|889306.3.peg.2512"/>